<dbReference type="RefSeq" id="WP_053939411.1">
    <property type="nucleotide sequence ID" value="NZ_LAQT01000034.1"/>
</dbReference>
<dbReference type="EMBL" id="LAQT01000034">
    <property type="protein sequence ID" value="KPC49888.1"/>
    <property type="molecule type" value="Genomic_DNA"/>
</dbReference>
<feature type="transmembrane region" description="Helical" evidence="1">
    <location>
        <begin position="406"/>
        <end position="430"/>
    </location>
</feature>
<comment type="caution">
    <text evidence="2">The sequence shown here is derived from an EMBL/GenBank/DDBJ whole genome shotgun (WGS) entry which is preliminary data.</text>
</comment>
<dbReference type="STRING" id="857265.WG78_19120"/>
<dbReference type="OrthoDB" id="9005031at2"/>
<accession>A0A0N1JRT3</accession>
<feature type="transmembrane region" description="Helical" evidence="1">
    <location>
        <begin position="53"/>
        <end position="76"/>
    </location>
</feature>
<protein>
    <submittedName>
        <fullName evidence="2">Uncharacterized protein</fullName>
    </submittedName>
</protein>
<proteinExistence type="predicted"/>
<keyword evidence="1" id="KW-0812">Transmembrane</keyword>
<dbReference type="Proteomes" id="UP000037939">
    <property type="component" value="Unassembled WGS sequence"/>
</dbReference>
<dbReference type="AlphaFoldDB" id="A0A0N1JRT3"/>
<keyword evidence="3" id="KW-1185">Reference proteome</keyword>
<feature type="transmembrane region" description="Helical" evidence="1">
    <location>
        <begin position="442"/>
        <end position="459"/>
    </location>
</feature>
<reference evidence="2 3" key="1">
    <citation type="submission" date="2015-07" db="EMBL/GenBank/DDBJ databases">
        <title>Draft genome sequence of the Amantichitinum ursilacus IGB-41, a new chitin-degrading bacterium.</title>
        <authorList>
            <person name="Kirstahler P."/>
            <person name="Guenther M."/>
            <person name="Grumaz C."/>
            <person name="Rupp S."/>
            <person name="Zibek S."/>
            <person name="Sohn K."/>
        </authorList>
    </citation>
    <scope>NUCLEOTIDE SEQUENCE [LARGE SCALE GENOMIC DNA]</scope>
    <source>
        <strain evidence="2 3">IGB-41</strain>
    </source>
</reference>
<evidence type="ECO:0000313" key="2">
    <source>
        <dbReference type="EMBL" id="KPC49888.1"/>
    </source>
</evidence>
<sequence>MAWPIPQLQLQLQSTTRPYAFILIALALLLPILIGAVTGVLHCPNYTYVAAQFWLPATYATAQSLLLFGGAIVMVIEYGEYKHVIWNHWRVLELYTWQRWTHNPLALLASHVLLPEADIAARMAGLEPGPPDAASVGKVLFADEILAAGQFRFQRICQELLTAVGPALAAAQARSHARLQVWLQSPITLTDLHCEQVREQISQAGLPAPQKISVLDNNKVLEAQQTFRSDDQVIHLVLALQYHATVDDDTPEGAAALVLCTGWHAAHYGQSTCNQLFRPMQTRTSTLAADMHTWITRGQQPRDQLKQLWIGSLDKSTQYSIKTLAGDMALPLRQNPPAFGVFDLEKSLGRFGPVAYWLMLALGTELVACNQGSQALALGNADRIDLQMTGLANSEWARFGTPDQPFYYPAAGIIMVGWGIAMALAAIPIILDPQADNAPTTIAAAILGLLALGTPLIYAKWLENQWRPHFEYEVRSTTP</sequence>
<organism evidence="2 3">
    <name type="scientific">Amantichitinum ursilacus</name>
    <dbReference type="NCBI Taxonomy" id="857265"/>
    <lineage>
        <taxon>Bacteria</taxon>
        <taxon>Pseudomonadati</taxon>
        <taxon>Pseudomonadota</taxon>
        <taxon>Betaproteobacteria</taxon>
        <taxon>Neisseriales</taxon>
        <taxon>Chitinibacteraceae</taxon>
        <taxon>Amantichitinum</taxon>
    </lineage>
</organism>
<evidence type="ECO:0000313" key="3">
    <source>
        <dbReference type="Proteomes" id="UP000037939"/>
    </source>
</evidence>
<name>A0A0N1JRT3_9NEIS</name>
<gene>
    <name evidence="2" type="ORF">WG78_19120</name>
</gene>
<evidence type="ECO:0000256" key="1">
    <source>
        <dbReference type="SAM" id="Phobius"/>
    </source>
</evidence>
<keyword evidence="1" id="KW-0472">Membrane</keyword>
<keyword evidence="1" id="KW-1133">Transmembrane helix</keyword>
<feature type="transmembrane region" description="Helical" evidence="1">
    <location>
        <begin position="20"/>
        <end position="41"/>
    </location>
</feature>